<sequence length="253" mass="27856">MNRTFTKVALAAATAMTLSLAAPISAHADESATAKRGSVSTAVDAPRAASAATGSVRFTTSAVLTSSKQTYAKTRAGVAVPGSVSWSVRADIYVNGVVRVRDELVGTNSSPNLSAWWPRASGYGKAQMRNVRVTSYDANYNSTVTRLPDSNVIAIRRSTGYLPSATIVKRGSKLTMKAKNWRVYQPNGSTVRVPKITVKRYYKGKWRNVKHIKLNRNGHGKVSWKSKKKYKYRVYLKTTSTVQGTFLYWPRKI</sequence>
<feature type="chain" id="PRO_5034319245" description="Surface layer protein A domain-containing protein" evidence="1">
    <location>
        <begin position="29"/>
        <end position="253"/>
    </location>
</feature>
<evidence type="ECO:0000256" key="1">
    <source>
        <dbReference type="SAM" id="SignalP"/>
    </source>
</evidence>
<name>A0A8I0KIM5_9ACTN</name>
<feature type="signal peptide" evidence="1">
    <location>
        <begin position="1"/>
        <end position="28"/>
    </location>
</feature>
<evidence type="ECO:0000313" key="3">
    <source>
        <dbReference type="EMBL" id="NYI39245.1"/>
    </source>
</evidence>
<reference evidence="2" key="2">
    <citation type="submission" date="2020-09" db="EMBL/GenBank/DDBJ databases">
        <title>Novel species in genus Aeromicrobium.</title>
        <authorList>
            <person name="Zhang G."/>
        </authorList>
    </citation>
    <scope>NUCLEOTIDE SEQUENCE</scope>
    <source>
        <strain evidence="2">SSW1-57</strain>
    </source>
</reference>
<dbReference type="EMBL" id="JACBZN010000001">
    <property type="protein sequence ID" value="NYI39245.1"/>
    <property type="molecule type" value="Genomic_DNA"/>
</dbReference>
<organism evidence="2 5">
    <name type="scientific">Aeromicrobium tamlense</name>
    <dbReference type="NCBI Taxonomy" id="375541"/>
    <lineage>
        <taxon>Bacteria</taxon>
        <taxon>Bacillati</taxon>
        <taxon>Actinomycetota</taxon>
        <taxon>Actinomycetes</taxon>
        <taxon>Propionibacteriales</taxon>
        <taxon>Nocardioidaceae</taxon>
        <taxon>Aeromicrobium</taxon>
    </lineage>
</organism>
<dbReference type="RefSeq" id="WP_179426685.1">
    <property type="nucleotide sequence ID" value="NZ_BAAAMP010000002.1"/>
</dbReference>
<dbReference type="Proteomes" id="UP000659061">
    <property type="component" value="Unassembled WGS sequence"/>
</dbReference>
<protein>
    <recommendedName>
        <fullName evidence="6">Surface layer protein A domain-containing protein</fullName>
    </recommendedName>
</protein>
<dbReference type="EMBL" id="JACWMT010000001">
    <property type="protein sequence ID" value="MBD1270097.1"/>
    <property type="molecule type" value="Genomic_DNA"/>
</dbReference>
<dbReference type="Proteomes" id="UP000587211">
    <property type="component" value="Unassembled WGS sequence"/>
</dbReference>
<dbReference type="AlphaFoldDB" id="A0A8I0KIM5"/>
<reference evidence="3 4" key="1">
    <citation type="submission" date="2020-07" db="EMBL/GenBank/DDBJ databases">
        <title>Sequencing the genomes of 1000 actinobacteria strains.</title>
        <authorList>
            <person name="Klenk H.-P."/>
        </authorList>
    </citation>
    <scope>NUCLEOTIDE SEQUENCE [LARGE SCALE GENOMIC DNA]</scope>
    <source>
        <strain evidence="3 4">DSM 19087</strain>
    </source>
</reference>
<keyword evidence="4" id="KW-1185">Reference proteome</keyword>
<accession>A0A8I0KIM5</accession>
<evidence type="ECO:0000313" key="2">
    <source>
        <dbReference type="EMBL" id="MBD1270097.1"/>
    </source>
</evidence>
<evidence type="ECO:0000313" key="5">
    <source>
        <dbReference type="Proteomes" id="UP000659061"/>
    </source>
</evidence>
<keyword evidence="1" id="KW-0732">Signal</keyword>
<comment type="caution">
    <text evidence="2">The sequence shown here is derived from an EMBL/GenBank/DDBJ whole genome shotgun (WGS) entry which is preliminary data.</text>
</comment>
<evidence type="ECO:0000313" key="4">
    <source>
        <dbReference type="Proteomes" id="UP000587211"/>
    </source>
</evidence>
<evidence type="ECO:0008006" key="6">
    <source>
        <dbReference type="Google" id="ProtNLM"/>
    </source>
</evidence>
<proteinExistence type="predicted"/>
<gene>
    <name evidence="3" type="ORF">BJ975_002620</name>
    <name evidence="2" type="ORF">IDH50_07635</name>
</gene>